<dbReference type="InParanoid" id="A8NN74"/>
<gene>
    <name evidence="2" type="ORF">CC1G_06465</name>
</gene>
<evidence type="ECO:0000256" key="1">
    <source>
        <dbReference type="SAM" id="MobiDB-lite"/>
    </source>
</evidence>
<feature type="region of interest" description="Disordered" evidence="1">
    <location>
        <begin position="38"/>
        <end position="58"/>
    </location>
</feature>
<dbReference type="GeneID" id="6011588"/>
<sequence length="263" mass="27506">MAIIQQRQSLNEVENLYFAHSHQRGPKFLPPSMVATTTQTEVPQPTAGSTGANAQAPFSFFPRTTSSVRLPEANRASTSTPPSGVQSSGSSQTQTPVLSSAVPSTSTSIRPIATSTNGNASSSFTQLPPTPTSPNRPPPTATVPQTTSHYTGTFGVYTSPSTSTPRDSTPTSASMYPTMIVPPSPSRARAKLPTKSPASQPPSHHYRDRFSYTLATSGTAMTYDAFWSTHSSPRPAVTATPPTRSVVSPSSTSSSGPPANPVA</sequence>
<dbReference type="VEuPathDB" id="FungiDB:CC1G_06465"/>
<feature type="compositionally biased region" description="Low complexity" evidence="1">
    <location>
        <begin position="231"/>
        <end position="257"/>
    </location>
</feature>
<dbReference type="EMBL" id="AACS02000012">
    <property type="protein sequence ID" value="EAU86704.1"/>
    <property type="molecule type" value="Genomic_DNA"/>
</dbReference>
<evidence type="ECO:0000313" key="3">
    <source>
        <dbReference type="Proteomes" id="UP000001861"/>
    </source>
</evidence>
<feature type="compositionally biased region" description="Low complexity" evidence="1">
    <location>
        <begin position="158"/>
        <end position="172"/>
    </location>
</feature>
<feature type="region of interest" description="Disordered" evidence="1">
    <location>
        <begin position="229"/>
        <end position="263"/>
    </location>
</feature>
<feature type="compositionally biased region" description="Pro residues" evidence="1">
    <location>
        <begin position="128"/>
        <end position="141"/>
    </location>
</feature>
<feature type="compositionally biased region" description="Low complexity" evidence="1">
    <location>
        <begin position="77"/>
        <end position="97"/>
    </location>
</feature>
<dbReference type="OrthoDB" id="2359117at2759"/>
<feature type="compositionally biased region" description="Polar residues" evidence="1">
    <location>
        <begin position="101"/>
        <end position="127"/>
    </location>
</feature>
<reference evidence="2 3" key="1">
    <citation type="journal article" date="2010" name="Proc. Natl. Acad. Sci. U.S.A.">
        <title>Insights into evolution of multicellular fungi from the assembled chromosomes of the mushroom Coprinopsis cinerea (Coprinus cinereus).</title>
        <authorList>
            <person name="Stajich J.E."/>
            <person name="Wilke S.K."/>
            <person name="Ahren D."/>
            <person name="Au C.H."/>
            <person name="Birren B.W."/>
            <person name="Borodovsky M."/>
            <person name="Burns C."/>
            <person name="Canback B."/>
            <person name="Casselton L.A."/>
            <person name="Cheng C.K."/>
            <person name="Deng J."/>
            <person name="Dietrich F.S."/>
            <person name="Fargo D.C."/>
            <person name="Farman M.L."/>
            <person name="Gathman A.C."/>
            <person name="Goldberg J."/>
            <person name="Guigo R."/>
            <person name="Hoegger P.J."/>
            <person name="Hooker J.B."/>
            <person name="Huggins A."/>
            <person name="James T.Y."/>
            <person name="Kamada T."/>
            <person name="Kilaru S."/>
            <person name="Kodira C."/>
            <person name="Kues U."/>
            <person name="Kupfer D."/>
            <person name="Kwan H.S."/>
            <person name="Lomsadze A."/>
            <person name="Li W."/>
            <person name="Lilly W.W."/>
            <person name="Ma L.J."/>
            <person name="Mackey A.J."/>
            <person name="Manning G."/>
            <person name="Martin F."/>
            <person name="Muraguchi H."/>
            <person name="Natvig D.O."/>
            <person name="Palmerini H."/>
            <person name="Ramesh M.A."/>
            <person name="Rehmeyer C.J."/>
            <person name="Roe B.A."/>
            <person name="Shenoy N."/>
            <person name="Stanke M."/>
            <person name="Ter-Hovhannisyan V."/>
            <person name="Tunlid A."/>
            <person name="Velagapudi R."/>
            <person name="Vision T.J."/>
            <person name="Zeng Q."/>
            <person name="Zolan M.E."/>
            <person name="Pukkila P.J."/>
        </authorList>
    </citation>
    <scope>NUCLEOTIDE SEQUENCE [LARGE SCALE GENOMIC DNA]</scope>
    <source>
        <strain evidence="3">Okayama-7 / 130 / ATCC MYA-4618 / FGSC 9003</strain>
    </source>
</reference>
<name>A8NN74_COPC7</name>
<protein>
    <submittedName>
        <fullName evidence="2">Uncharacterized protein</fullName>
    </submittedName>
</protein>
<accession>A8NN74</accession>
<dbReference type="OMA" id="FHHSHIR"/>
<dbReference type="AlphaFoldDB" id="A8NN74"/>
<dbReference type="KEGG" id="cci:CC1G_06465"/>
<dbReference type="Proteomes" id="UP000001861">
    <property type="component" value="Unassembled WGS sequence"/>
</dbReference>
<keyword evidence="3" id="KW-1185">Reference proteome</keyword>
<feature type="region of interest" description="Disordered" evidence="1">
    <location>
        <begin position="71"/>
        <end position="207"/>
    </location>
</feature>
<dbReference type="RefSeq" id="XP_001835062.1">
    <property type="nucleotide sequence ID" value="XM_001835010.1"/>
</dbReference>
<comment type="caution">
    <text evidence="2">The sequence shown here is derived from an EMBL/GenBank/DDBJ whole genome shotgun (WGS) entry which is preliminary data.</text>
</comment>
<organism evidence="2 3">
    <name type="scientific">Coprinopsis cinerea (strain Okayama-7 / 130 / ATCC MYA-4618 / FGSC 9003)</name>
    <name type="common">Inky cap fungus</name>
    <name type="synonym">Hormographiella aspergillata</name>
    <dbReference type="NCBI Taxonomy" id="240176"/>
    <lineage>
        <taxon>Eukaryota</taxon>
        <taxon>Fungi</taxon>
        <taxon>Dikarya</taxon>
        <taxon>Basidiomycota</taxon>
        <taxon>Agaricomycotina</taxon>
        <taxon>Agaricomycetes</taxon>
        <taxon>Agaricomycetidae</taxon>
        <taxon>Agaricales</taxon>
        <taxon>Agaricineae</taxon>
        <taxon>Psathyrellaceae</taxon>
        <taxon>Coprinopsis</taxon>
    </lineage>
</organism>
<feature type="compositionally biased region" description="Polar residues" evidence="1">
    <location>
        <begin position="38"/>
        <end position="53"/>
    </location>
</feature>
<proteinExistence type="predicted"/>
<evidence type="ECO:0000313" key="2">
    <source>
        <dbReference type="EMBL" id="EAU86704.1"/>
    </source>
</evidence>